<proteinExistence type="predicted"/>
<dbReference type="OrthoDB" id="277063at2"/>
<reference evidence="2 3" key="1">
    <citation type="submission" date="2016-10" db="EMBL/GenBank/DDBJ databases">
        <authorList>
            <person name="Varghese N."/>
            <person name="Submissions S."/>
        </authorList>
    </citation>
    <scope>NUCLEOTIDE SEQUENCE [LARGE SCALE GENOMIC DNA]</scope>
    <source>
        <strain evidence="2 3">S7-754</strain>
    </source>
</reference>
<sequence>MTDILAKVRAVALLLPEVEEGADDRQVAFLVDGTPFVRCDGETVEVRADDGWRRLENGDATLIEDRVARGWELTAPARLLEAGGR</sequence>
<evidence type="ECO:0000313" key="3">
    <source>
        <dbReference type="Proteomes" id="UP000323502"/>
    </source>
</evidence>
<dbReference type="RefSeq" id="WP_149683434.1">
    <property type="nucleotide sequence ID" value="NZ_FNBI01000010.1"/>
</dbReference>
<organism evidence="2 3">
    <name type="scientific">Sphingomonas carotinifaciens</name>
    <dbReference type="NCBI Taxonomy" id="1166323"/>
    <lineage>
        <taxon>Bacteria</taxon>
        <taxon>Pseudomonadati</taxon>
        <taxon>Pseudomonadota</taxon>
        <taxon>Alphaproteobacteria</taxon>
        <taxon>Sphingomonadales</taxon>
        <taxon>Sphingomonadaceae</taxon>
        <taxon>Sphingomonas</taxon>
    </lineage>
</organism>
<evidence type="ECO:0000313" key="4">
    <source>
        <dbReference type="Proteomes" id="UP000436801"/>
    </source>
</evidence>
<accession>A0A1G7R521</accession>
<dbReference type="Proteomes" id="UP000323502">
    <property type="component" value="Unassembled WGS sequence"/>
</dbReference>
<dbReference type="AlphaFoldDB" id="A0A1G7R521"/>
<reference evidence="1 4" key="2">
    <citation type="submission" date="2019-12" db="EMBL/GenBank/DDBJ databases">
        <authorList>
            <person name="Zheng J."/>
        </authorList>
    </citation>
    <scope>NUCLEOTIDE SEQUENCE [LARGE SCALE GENOMIC DNA]</scope>
    <source>
        <strain evidence="1 4">DSM 27347</strain>
    </source>
</reference>
<dbReference type="Proteomes" id="UP000436801">
    <property type="component" value="Unassembled WGS sequence"/>
</dbReference>
<dbReference type="EMBL" id="WSUT01000005">
    <property type="protein sequence ID" value="MWC44797.1"/>
    <property type="molecule type" value="Genomic_DNA"/>
</dbReference>
<name>A0A1G7R521_9SPHN</name>
<dbReference type="EMBL" id="FNBI01000010">
    <property type="protein sequence ID" value="SDG05882.1"/>
    <property type="molecule type" value="Genomic_DNA"/>
</dbReference>
<protein>
    <submittedName>
        <fullName evidence="2">Uncharacterized protein</fullName>
    </submittedName>
</protein>
<evidence type="ECO:0000313" key="2">
    <source>
        <dbReference type="EMBL" id="SDG05882.1"/>
    </source>
</evidence>
<gene>
    <name evidence="1" type="ORF">GQR91_14290</name>
    <name evidence="2" type="ORF">SAMN05216557_11055</name>
</gene>
<evidence type="ECO:0000313" key="1">
    <source>
        <dbReference type="EMBL" id="MWC44797.1"/>
    </source>
</evidence>
<keyword evidence="3" id="KW-1185">Reference proteome</keyword>